<dbReference type="AlphaFoldDB" id="A0A835VT82"/>
<proteinExistence type="predicted"/>
<reference evidence="1" key="1">
    <citation type="journal article" date="2020" name="bioRxiv">
        <title>Comparative genomics of Chlamydomonas.</title>
        <authorList>
            <person name="Craig R.J."/>
            <person name="Hasan A.R."/>
            <person name="Ness R.W."/>
            <person name="Keightley P.D."/>
        </authorList>
    </citation>
    <scope>NUCLEOTIDE SEQUENCE</scope>
    <source>
        <strain evidence="1">SAG 7.73</strain>
    </source>
</reference>
<gene>
    <name evidence="1" type="ORF">HXX76_014151</name>
</gene>
<comment type="caution">
    <text evidence="1">The sequence shown here is derived from an EMBL/GenBank/DDBJ whole genome shotgun (WGS) entry which is preliminary data.</text>
</comment>
<dbReference type="EMBL" id="JAEHOC010000060">
    <property type="protein sequence ID" value="KAG2424993.1"/>
    <property type="molecule type" value="Genomic_DNA"/>
</dbReference>
<organism evidence="1 2">
    <name type="scientific">Chlamydomonas incerta</name>
    <dbReference type="NCBI Taxonomy" id="51695"/>
    <lineage>
        <taxon>Eukaryota</taxon>
        <taxon>Viridiplantae</taxon>
        <taxon>Chlorophyta</taxon>
        <taxon>core chlorophytes</taxon>
        <taxon>Chlorophyceae</taxon>
        <taxon>CS clade</taxon>
        <taxon>Chlamydomonadales</taxon>
        <taxon>Chlamydomonadaceae</taxon>
        <taxon>Chlamydomonas</taxon>
    </lineage>
</organism>
<evidence type="ECO:0000313" key="1">
    <source>
        <dbReference type="EMBL" id="KAG2424993.1"/>
    </source>
</evidence>
<evidence type="ECO:0000313" key="2">
    <source>
        <dbReference type="Proteomes" id="UP000650467"/>
    </source>
</evidence>
<name>A0A835VT82_CHLIN</name>
<sequence>MGVDPLVVEGLAYVLKKKAPRTPWRSLDRYIRLDGVPCRDTEELGGLAAATRCEDGHHFTKCANGHLMWDCQSLDAGFVSSRFVAIFNSDFSVLFAESFRDEDLNEVMLAAISAMNSERWGWDKDGSSAVLG</sequence>
<keyword evidence="2" id="KW-1185">Reference proteome</keyword>
<accession>A0A835VT82</accession>
<dbReference type="Proteomes" id="UP000650467">
    <property type="component" value="Unassembled WGS sequence"/>
</dbReference>
<protein>
    <submittedName>
        <fullName evidence="1">Uncharacterized protein</fullName>
    </submittedName>
</protein>